<dbReference type="PROSITE" id="PS50011">
    <property type="entry name" value="PROTEIN_KINASE_DOM"/>
    <property type="match status" value="1"/>
</dbReference>
<dbReference type="EMBL" id="CAVNYO010000103">
    <property type="protein sequence ID" value="CAK5265906.1"/>
    <property type="molecule type" value="Genomic_DNA"/>
</dbReference>
<dbReference type="AlphaFoldDB" id="A0AAD2GYE1"/>
<dbReference type="Gene3D" id="1.10.510.10">
    <property type="entry name" value="Transferase(Phosphotransferase) domain 1"/>
    <property type="match status" value="1"/>
</dbReference>
<sequence length="128" mass="14796">GTTKDRHSAPEAWDQLKLYNSAVLFDVTLLWDSWALGHLIFTMLTGAFPFPSSHTFDCRRDEINWNLLETIVQQPQAVSFVRVFLCVDFEQRLRISDTLSHPWLKAFNARKRPFKKADLPIALAAKFC</sequence>
<name>A0AAD2GYE1_9AGAR</name>
<feature type="non-terminal residue" evidence="2">
    <location>
        <position position="1"/>
    </location>
</feature>
<reference evidence="2" key="1">
    <citation type="submission" date="2023-11" db="EMBL/GenBank/DDBJ databases">
        <authorList>
            <person name="De Vega J J."/>
            <person name="De Vega J J."/>
        </authorList>
    </citation>
    <scope>NUCLEOTIDE SEQUENCE</scope>
</reference>
<comment type="caution">
    <text evidence="2">The sequence shown here is derived from an EMBL/GenBank/DDBJ whole genome shotgun (WGS) entry which is preliminary data.</text>
</comment>
<dbReference type="Proteomes" id="UP001295794">
    <property type="component" value="Unassembled WGS sequence"/>
</dbReference>
<dbReference type="SUPFAM" id="SSF56112">
    <property type="entry name" value="Protein kinase-like (PK-like)"/>
    <property type="match status" value="1"/>
</dbReference>
<dbReference type="GO" id="GO:0005524">
    <property type="term" value="F:ATP binding"/>
    <property type="evidence" value="ECO:0007669"/>
    <property type="project" value="InterPro"/>
</dbReference>
<dbReference type="InterPro" id="IPR000719">
    <property type="entry name" value="Prot_kinase_dom"/>
</dbReference>
<gene>
    <name evidence="2" type="ORF">MYCIT1_LOCUS7282</name>
</gene>
<evidence type="ECO:0000313" key="2">
    <source>
        <dbReference type="EMBL" id="CAK5265906.1"/>
    </source>
</evidence>
<feature type="non-terminal residue" evidence="2">
    <location>
        <position position="128"/>
    </location>
</feature>
<organism evidence="2 3">
    <name type="scientific">Mycena citricolor</name>
    <dbReference type="NCBI Taxonomy" id="2018698"/>
    <lineage>
        <taxon>Eukaryota</taxon>
        <taxon>Fungi</taxon>
        <taxon>Dikarya</taxon>
        <taxon>Basidiomycota</taxon>
        <taxon>Agaricomycotina</taxon>
        <taxon>Agaricomycetes</taxon>
        <taxon>Agaricomycetidae</taxon>
        <taxon>Agaricales</taxon>
        <taxon>Marasmiineae</taxon>
        <taxon>Mycenaceae</taxon>
        <taxon>Mycena</taxon>
    </lineage>
</organism>
<protein>
    <recommendedName>
        <fullName evidence="1">Protein kinase domain-containing protein</fullName>
    </recommendedName>
</protein>
<proteinExistence type="predicted"/>
<keyword evidence="3" id="KW-1185">Reference proteome</keyword>
<dbReference type="Pfam" id="PF00069">
    <property type="entry name" value="Pkinase"/>
    <property type="match status" value="1"/>
</dbReference>
<dbReference type="GO" id="GO:0004672">
    <property type="term" value="F:protein kinase activity"/>
    <property type="evidence" value="ECO:0007669"/>
    <property type="project" value="InterPro"/>
</dbReference>
<dbReference type="InterPro" id="IPR011009">
    <property type="entry name" value="Kinase-like_dom_sf"/>
</dbReference>
<evidence type="ECO:0000313" key="3">
    <source>
        <dbReference type="Proteomes" id="UP001295794"/>
    </source>
</evidence>
<accession>A0AAD2GYE1</accession>
<feature type="domain" description="Protein kinase" evidence="1">
    <location>
        <begin position="1"/>
        <end position="104"/>
    </location>
</feature>
<evidence type="ECO:0000259" key="1">
    <source>
        <dbReference type="PROSITE" id="PS50011"/>
    </source>
</evidence>